<dbReference type="AlphaFoldDB" id="A0A4R3NWL9"/>
<dbReference type="PANTHER" id="PTHR43435:SF4">
    <property type="entry name" value="FGGY CARBOHYDRATE KINASE DOMAIN-CONTAINING PROTEIN"/>
    <property type="match status" value="1"/>
</dbReference>
<feature type="domain" description="Carbohydrate kinase FGGY N-terminal" evidence="4">
    <location>
        <begin position="5"/>
        <end position="260"/>
    </location>
</feature>
<keyword evidence="7" id="KW-1185">Reference proteome</keyword>
<comment type="similarity">
    <text evidence="1">Belongs to the FGGY kinase family.</text>
</comment>
<dbReference type="Gene3D" id="3.30.420.40">
    <property type="match status" value="1"/>
</dbReference>
<dbReference type="InterPro" id="IPR018485">
    <property type="entry name" value="FGGY_C"/>
</dbReference>
<dbReference type="OrthoDB" id="9805576at2"/>
<dbReference type="GO" id="GO:0005737">
    <property type="term" value="C:cytoplasm"/>
    <property type="evidence" value="ECO:0007669"/>
    <property type="project" value="TreeGrafter"/>
</dbReference>
<keyword evidence="2" id="KW-0808">Transferase</keyword>
<sequence>MRDHVVAVDVGTASVRAGVFDRQGLLVARCTEALRLKRPAPHEGVYASADIWQAAALAVRAALKTAAIAPDAVAGLAFGATCSLVLLDRNGQPLPLFADDSASFDTIGWFDHRARAEAEEITATGHPAVLHSGGTVSPEMQIPKLLWLKRNRPDFWARCGYCFDLADFLTFRATGSAVRSLSTLTSKWFFNIAEAQGFPADLLSAISLEDLEEKTGINRKPVHPGQAIGNLTADAAGIFGLDEGVVVAAGMIDAYAGALGAMPSPLQKLEGDLALIGGTSSCIVGYAEEPQFARSLWGPYRSALYPDCWLFEAGQSATGGLLNHLLEFHSAGGTATEALHADVIERIVALIAENGPGFADGIDILPDFHGNRSPFADPDLTGMISGLTLDRSFDGLCRLYWRALVAIALSLRQILDMLDENGIPSKRLFLAGGHTRNPLLTRLYADVTGRQLIAAASEDAVLLGSAINAATASGAFATLSSAAVAMQGQTEPVLPDRTVSGDFDRQYERLKLLQETRERLKTIV</sequence>
<dbReference type="InterPro" id="IPR018484">
    <property type="entry name" value="FGGY_N"/>
</dbReference>
<evidence type="ECO:0000256" key="1">
    <source>
        <dbReference type="ARBA" id="ARBA00009156"/>
    </source>
</evidence>
<dbReference type="EMBL" id="SMAR01000002">
    <property type="protein sequence ID" value="TCT44614.1"/>
    <property type="molecule type" value="Genomic_DNA"/>
</dbReference>
<dbReference type="GO" id="GO:0019321">
    <property type="term" value="P:pentose metabolic process"/>
    <property type="evidence" value="ECO:0007669"/>
    <property type="project" value="TreeGrafter"/>
</dbReference>
<dbReference type="NCBIfam" id="TIGR01315">
    <property type="entry name" value="5C_CHO_kinase"/>
    <property type="match status" value="1"/>
</dbReference>
<evidence type="ECO:0000313" key="6">
    <source>
        <dbReference type="EMBL" id="TCT44614.1"/>
    </source>
</evidence>
<dbReference type="Proteomes" id="UP000295097">
    <property type="component" value="Unassembled WGS sequence"/>
</dbReference>
<keyword evidence="3 6" id="KW-0418">Kinase</keyword>
<dbReference type="InterPro" id="IPR043129">
    <property type="entry name" value="ATPase_NBD"/>
</dbReference>
<dbReference type="PANTHER" id="PTHR43435">
    <property type="entry name" value="RIBULOKINASE"/>
    <property type="match status" value="1"/>
</dbReference>
<evidence type="ECO:0000259" key="5">
    <source>
        <dbReference type="Pfam" id="PF02782"/>
    </source>
</evidence>
<dbReference type="GO" id="GO:0019150">
    <property type="term" value="F:D-ribulokinase activity"/>
    <property type="evidence" value="ECO:0007669"/>
    <property type="project" value="TreeGrafter"/>
</dbReference>
<feature type="domain" description="Carbohydrate kinase FGGY C-terminal" evidence="5">
    <location>
        <begin position="274"/>
        <end position="472"/>
    </location>
</feature>
<dbReference type="RefSeq" id="WP_132308104.1">
    <property type="nucleotide sequence ID" value="NZ_SMAR01000002.1"/>
</dbReference>
<accession>A0A4R3NWL9</accession>
<evidence type="ECO:0000313" key="7">
    <source>
        <dbReference type="Proteomes" id="UP000295097"/>
    </source>
</evidence>
<dbReference type="Pfam" id="PF02782">
    <property type="entry name" value="FGGY_C"/>
    <property type="match status" value="1"/>
</dbReference>
<gene>
    <name evidence="6" type="ORF">EDC90_1002164</name>
</gene>
<organism evidence="6 7">
    <name type="scientific">Martelella mediterranea</name>
    <dbReference type="NCBI Taxonomy" id="293089"/>
    <lineage>
        <taxon>Bacteria</taxon>
        <taxon>Pseudomonadati</taxon>
        <taxon>Pseudomonadota</taxon>
        <taxon>Alphaproteobacteria</taxon>
        <taxon>Hyphomicrobiales</taxon>
        <taxon>Aurantimonadaceae</taxon>
        <taxon>Martelella</taxon>
    </lineage>
</organism>
<protein>
    <submittedName>
        <fullName evidence="6">FGGY-family pentulose kinase</fullName>
    </submittedName>
</protein>
<dbReference type="PIRSF" id="PIRSF000538">
    <property type="entry name" value="GlpK"/>
    <property type="match status" value="1"/>
</dbReference>
<dbReference type="Gene3D" id="1.20.58.2240">
    <property type="match status" value="1"/>
</dbReference>
<reference evidence="6 7" key="1">
    <citation type="submission" date="2019-03" db="EMBL/GenBank/DDBJ databases">
        <title>Freshwater and sediment microbial communities from various areas in North America, analyzing microbe dynamics in response to fracking.</title>
        <authorList>
            <person name="Lamendella R."/>
        </authorList>
    </citation>
    <scope>NUCLEOTIDE SEQUENCE [LARGE SCALE GENOMIC DNA]</scope>
    <source>
        <strain evidence="6 7">175.2</strain>
    </source>
</reference>
<dbReference type="InterPro" id="IPR006003">
    <property type="entry name" value="FGGY_RbtK-like"/>
</dbReference>
<evidence type="ECO:0000256" key="3">
    <source>
        <dbReference type="ARBA" id="ARBA00022777"/>
    </source>
</evidence>
<dbReference type="Pfam" id="PF00370">
    <property type="entry name" value="FGGY_N"/>
    <property type="match status" value="1"/>
</dbReference>
<evidence type="ECO:0000256" key="2">
    <source>
        <dbReference type="ARBA" id="ARBA00022679"/>
    </source>
</evidence>
<comment type="caution">
    <text evidence="6">The sequence shown here is derived from an EMBL/GenBank/DDBJ whole genome shotgun (WGS) entry which is preliminary data.</text>
</comment>
<evidence type="ECO:0000259" key="4">
    <source>
        <dbReference type="Pfam" id="PF00370"/>
    </source>
</evidence>
<name>A0A4R3NWL9_9HYPH</name>
<proteinExistence type="inferred from homology"/>
<dbReference type="SUPFAM" id="SSF53067">
    <property type="entry name" value="Actin-like ATPase domain"/>
    <property type="match status" value="2"/>
</dbReference>
<dbReference type="InterPro" id="IPR000577">
    <property type="entry name" value="Carb_kinase_FGGY"/>
</dbReference>